<dbReference type="InterPro" id="IPR025737">
    <property type="entry name" value="FApF"/>
</dbReference>
<evidence type="ECO:0008006" key="4">
    <source>
        <dbReference type="Google" id="ProtNLM"/>
    </source>
</evidence>
<dbReference type="EMBL" id="AP013070">
    <property type="protein sequence ID" value="BAN54937.1"/>
    <property type="molecule type" value="Genomic_DNA"/>
</dbReference>
<sequence>MLRRSWCTGPTLLGISIAASITAIPAQADNARDWQNLPTDLNMIFGYYNLIDTNTPIDTSLPIDGLSLNADLYILRYARSFGIDGRNSAIQVIQPYADVSASFDDARFFDGTKHNGGMGDVQLVFVHNLFGGPALTQEEFATWQPETFLTGAMWVTAPTGDYDKKRIINIGANRWVFKPELAFGTPIGPTWLEVNTYVSLYGDNEDYLGDNKLEQKPLYAVEGHYSYSFNRALWASLDATYNKGGETRINGVNQDNQQENTLLGASLGFMLSPQFGGLIAYSDTVSERTGSPDVNTWTLRLQYVW</sequence>
<keyword evidence="3" id="KW-1185">Reference proteome</keyword>
<feature type="chain" id="PRO_5047165059" description="Phenol degradation protein meta" evidence="1">
    <location>
        <begin position="29"/>
        <end position="305"/>
    </location>
</feature>
<reference evidence="2 3" key="1">
    <citation type="journal article" date="2014" name="Genome Announc.">
        <title>The Complete Genome Sequence of Pseudomonas putida NBRC 14164T Confirms High Intraspecies Variation.</title>
        <authorList>
            <person name="Ohji S."/>
            <person name="Yamazoe A."/>
            <person name="Hosoyama A."/>
            <person name="Tsuchikane K."/>
            <person name="Ezaki T."/>
            <person name="Fujita N."/>
        </authorList>
    </citation>
    <scope>NUCLEOTIDE SEQUENCE [LARGE SCALE GENOMIC DNA]</scope>
    <source>
        <strain evidence="2 3">NBRC 14164</strain>
    </source>
</reference>
<evidence type="ECO:0000313" key="2">
    <source>
        <dbReference type="EMBL" id="BAN54937.1"/>
    </source>
</evidence>
<dbReference type="GeneID" id="45524576"/>
<evidence type="ECO:0000313" key="3">
    <source>
        <dbReference type="Proteomes" id="UP000016702"/>
    </source>
</evidence>
<feature type="signal peptide" evidence="1">
    <location>
        <begin position="1"/>
        <end position="28"/>
    </location>
</feature>
<protein>
    <recommendedName>
        <fullName evidence="4">Phenol degradation protein meta</fullName>
    </recommendedName>
</protein>
<dbReference type="RefSeq" id="WP_016500145.1">
    <property type="nucleotide sequence ID" value="NC_021505.1"/>
</dbReference>
<organism evidence="2 3">
    <name type="scientific">Pseudomonas putida NBRC 14164</name>
    <dbReference type="NCBI Taxonomy" id="1211579"/>
    <lineage>
        <taxon>Bacteria</taxon>
        <taxon>Pseudomonadati</taxon>
        <taxon>Pseudomonadota</taxon>
        <taxon>Gammaproteobacteria</taxon>
        <taxon>Pseudomonadales</taxon>
        <taxon>Pseudomonadaceae</taxon>
        <taxon>Pseudomonas</taxon>
    </lineage>
</organism>
<keyword evidence="1" id="KW-0732">Signal</keyword>
<dbReference type="Proteomes" id="UP000016702">
    <property type="component" value="Chromosome"/>
</dbReference>
<accession>A0ABN5UM86</accession>
<evidence type="ECO:0000256" key="1">
    <source>
        <dbReference type="SAM" id="SignalP"/>
    </source>
</evidence>
<gene>
    <name evidence="2" type="ORF">PP4_30840</name>
</gene>
<dbReference type="Pfam" id="PF13557">
    <property type="entry name" value="Phenol_MetA_deg"/>
    <property type="match status" value="1"/>
</dbReference>
<name>A0ABN5UM86_PSEPU</name>
<proteinExistence type="predicted"/>